<dbReference type="Proteomes" id="UP000011668">
    <property type="component" value="Unassembled WGS sequence"/>
</dbReference>
<keyword evidence="2" id="KW-1185">Reference proteome</keyword>
<proteinExistence type="predicted"/>
<name>L8WXU7_THACA</name>
<dbReference type="EMBL" id="AFRT01000718">
    <property type="protein sequence ID" value="ELU42790.1"/>
    <property type="molecule type" value="Genomic_DNA"/>
</dbReference>
<protein>
    <submittedName>
        <fullName evidence="1">Uncharacterized protein</fullName>
    </submittedName>
</protein>
<dbReference type="HOGENOM" id="CLU_1807535_0_0_1"/>
<evidence type="ECO:0000313" key="2">
    <source>
        <dbReference type="Proteomes" id="UP000011668"/>
    </source>
</evidence>
<accession>L8WXU7</accession>
<organism evidence="1 2">
    <name type="scientific">Thanatephorus cucumeris (strain AG1-IA)</name>
    <name type="common">Rice sheath blight fungus</name>
    <name type="synonym">Rhizoctonia solani</name>
    <dbReference type="NCBI Taxonomy" id="983506"/>
    <lineage>
        <taxon>Eukaryota</taxon>
        <taxon>Fungi</taxon>
        <taxon>Dikarya</taxon>
        <taxon>Basidiomycota</taxon>
        <taxon>Agaricomycotina</taxon>
        <taxon>Agaricomycetes</taxon>
        <taxon>Cantharellales</taxon>
        <taxon>Ceratobasidiaceae</taxon>
        <taxon>Rhizoctonia</taxon>
        <taxon>Rhizoctonia solani AG-1</taxon>
    </lineage>
</organism>
<dbReference type="AlphaFoldDB" id="L8WXU7"/>
<evidence type="ECO:0000313" key="1">
    <source>
        <dbReference type="EMBL" id="ELU42790.1"/>
    </source>
</evidence>
<sequence>MLAERMCAVVFNLFPEDTCPGLGESIIWERAEPNITTISIAAIISDTHNPCYYPPKLLYLLWRARSCSHSQLSLRSWCQWPWVCQLINCSPAITHLNHANPRLCAGAAYSRSSPITARARPRWVYINIALHFPLSSLTIQRPD</sequence>
<comment type="caution">
    <text evidence="1">The sequence shown here is derived from an EMBL/GenBank/DDBJ whole genome shotgun (WGS) entry which is preliminary data.</text>
</comment>
<gene>
    <name evidence="1" type="ORF">AG1IA_03180</name>
</gene>
<reference evidence="1 2" key="1">
    <citation type="journal article" date="2013" name="Nat. Commun.">
        <title>The evolution and pathogenic mechanisms of the rice sheath blight pathogen.</title>
        <authorList>
            <person name="Zheng A."/>
            <person name="Lin R."/>
            <person name="Xu L."/>
            <person name="Qin P."/>
            <person name="Tang C."/>
            <person name="Ai P."/>
            <person name="Zhang D."/>
            <person name="Liu Y."/>
            <person name="Sun Z."/>
            <person name="Feng H."/>
            <person name="Wang Y."/>
            <person name="Chen Y."/>
            <person name="Liang X."/>
            <person name="Fu R."/>
            <person name="Li Q."/>
            <person name="Zhang J."/>
            <person name="Yu X."/>
            <person name="Xie Z."/>
            <person name="Ding L."/>
            <person name="Guan P."/>
            <person name="Tang J."/>
            <person name="Liang Y."/>
            <person name="Wang S."/>
            <person name="Deng Q."/>
            <person name="Li S."/>
            <person name="Zhu J."/>
            <person name="Wang L."/>
            <person name="Liu H."/>
            <person name="Li P."/>
        </authorList>
    </citation>
    <scope>NUCLEOTIDE SEQUENCE [LARGE SCALE GENOMIC DNA]</scope>
    <source>
        <strain evidence="2">AG-1 IA</strain>
    </source>
</reference>